<evidence type="ECO:0000256" key="1">
    <source>
        <dbReference type="SAM" id="MobiDB-lite"/>
    </source>
</evidence>
<dbReference type="STRING" id="133381.A0A2T9Z7N6"/>
<feature type="non-terminal residue" evidence="3">
    <location>
        <position position="332"/>
    </location>
</feature>
<feature type="region of interest" description="Disordered" evidence="1">
    <location>
        <begin position="24"/>
        <end position="57"/>
    </location>
</feature>
<evidence type="ECO:0000256" key="2">
    <source>
        <dbReference type="SAM" id="SignalP"/>
    </source>
</evidence>
<feature type="chain" id="PRO_5015477148" evidence="2">
    <location>
        <begin position="21"/>
        <end position="332"/>
    </location>
</feature>
<reference evidence="3 4" key="1">
    <citation type="journal article" date="2018" name="MBio">
        <title>Comparative Genomics Reveals the Core Gene Toolbox for the Fungus-Insect Symbiosis.</title>
        <authorList>
            <person name="Wang Y."/>
            <person name="Stata M."/>
            <person name="Wang W."/>
            <person name="Stajich J.E."/>
            <person name="White M.M."/>
            <person name="Moncalvo J.M."/>
        </authorList>
    </citation>
    <scope>NUCLEOTIDE SEQUENCE [LARGE SCALE GENOMIC DNA]</scope>
    <source>
        <strain evidence="3 4">SC-DP-2</strain>
    </source>
</reference>
<evidence type="ECO:0000313" key="4">
    <source>
        <dbReference type="Proteomes" id="UP000245609"/>
    </source>
</evidence>
<feature type="compositionally biased region" description="Low complexity" evidence="1">
    <location>
        <begin position="189"/>
        <end position="221"/>
    </location>
</feature>
<evidence type="ECO:0000313" key="3">
    <source>
        <dbReference type="EMBL" id="PVV00608.1"/>
    </source>
</evidence>
<feature type="compositionally biased region" description="Basic and acidic residues" evidence="1">
    <location>
        <begin position="36"/>
        <end position="48"/>
    </location>
</feature>
<gene>
    <name evidence="3" type="ORF">BB560_005006</name>
</gene>
<sequence>MKLYGIATFIVLEFFQLISSAPSDSYGKQENVNDNYSEKTNSDSDKSSYKSSSSPKCPTDGLVYSEYELIDNSICIKGSEGGYGSRNCYPIDKSVTTFYDYPYSYPSSYSGIQKRKCTINRNAEYGPSVVCETFEDTTCEDINANRCEYFKDLSPYYLYDDEICKCTKQGYSLSPVCTPALGEQNRAYSPTTNPYQQTTTTTNPYQPTTTTTNPYQPTTSSYPPNVNCPNYGYSYYEYKLTNKGVCYLKDKYSNKWVCFNMENSVKTFVDYPYAYPNKATGMKKRTCKINRSKNVKQPVKCTTEKYAICEPINKVNPCSTMKSYIPYIFKNK</sequence>
<feature type="signal peptide" evidence="2">
    <location>
        <begin position="1"/>
        <end position="20"/>
    </location>
</feature>
<keyword evidence="4" id="KW-1185">Reference proteome</keyword>
<dbReference type="AlphaFoldDB" id="A0A2T9Z7N6"/>
<name>A0A2T9Z7N6_9FUNG</name>
<keyword evidence="2" id="KW-0732">Signal</keyword>
<dbReference type="EMBL" id="MBFS01001833">
    <property type="protein sequence ID" value="PVV00608.1"/>
    <property type="molecule type" value="Genomic_DNA"/>
</dbReference>
<protein>
    <submittedName>
        <fullName evidence="3">Uncharacterized protein</fullName>
    </submittedName>
</protein>
<feature type="compositionally biased region" description="Polar residues" evidence="1">
    <location>
        <begin position="24"/>
        <end position="35"/>
    </location>
</feature>
<comment type="caution">
    <text evidence="3">The sequence shown here is derived from an EMBL/GenBank/DDBJ whole genome shotgun (WGS) entry which is preliminary data.</text>
</comment>
<dbReference type="Proteomes" id="UP000245609">
    <property type="component" value="Unassembled WGS sequence"/>
</dbReference>
<accession>A0A2T9Z7N6</accession>
<feature type="region of interest" description="Disordered" evidence="1">
    <location>
        <begin position="188"/>
        <end position="221"/>
    </location>
</feature>
<proteinExistence type="predicted"/>
<organism evidence="3 4">
    <name type="scientific">Smittium megazygosporum</name>
    <dbReference type="NCBI Taxonomy" id="133381"/>
    <lineage>
        <taxon>Eukaryota</taxon>
        <taxon>Fungi</taxon>
        <taxon>Fungi incertae sedis</taxon>
        <taxon>Zoopagomycota</taxon>
        <taxon>Kickxellomycotina</taxon>
        <taxon>Harpellomycetes</taxon>
        <taxon>Harpellales</taxon>
        <taxon>Legeriomycetaceae</taxon>
        <taxon>Smittium</taxon>
    </lineage>
</organism>